<evidence type="ECO:0000313" key="1">
    <source>
        <dbReference type="EMBL" id="KTR02512.1"/>
    </source>
</evidence>
<evidence type="ECO:0000313" key="2">
    <source>
        <dbReference type="Proteomes" id="UP000078252"/>
    </source>
</evidence>
<protein>
    <recommendedName>
        <fullName evidence="3">Flagellar assembly protein FliW</fullName>
    </recommendedName>
</protein>
<dbReference type="PATRIC" id="fig|33881.3.peg.108"/>
<dbReference type="RefSeq" id="WP_058726999.1">
    <property type="nucleotide sequence ID" value="NZ_LDQC01000107.1"/>
</dbReference>
<dbReference type="OrthoDB" id="3268119at2"/>
<dbReference type="AlphaFoldDB" id="A0A175RIC4"/>
<name>A0A175RIC4_9MICO</name>
<dbReference type="Gene3D" id="2.30.290.10">
    <property type="entry name" value="BH3618-like"/>
    <property type="match status" value="1"/>
</dbReference>
<proteinExistence type="predicted"/>
<dbReference type="SUPFAM" id="SSF141457">
    <property type="entry name" value="BH3618-like"/>
    <property type="match status" value="1"/>
</dbReference>
<dbReference type="Pfam" id="PF02623">
    <property type="entry name" value="FliW"/>
    <property type="match status" value="1"/>
</dbReference>
<reference evidence="1 2" key="1">
    <citation type="journal article" date="2016" name="Front. Microbiol.">
        <title>Genomic Resource of Rice Seed Associated Bacteria.</title>
        <authorList>
            <person name="Midha S."/>
            <person name="Bansal K."/>
            <person name="Sharma S."/>
            <person name="Kumar N."/>
            <person name="Patil P.P."/>
            <person name="Chaudhry V."/>
            <person name="Patil P.B."/>
        </authorList>
    </citation>
    <scope>NUCLEOTIDE SEQUENCE [LARGE SCALE GENOMIC DNA]</scope>
    <source>
        <strain evidence="1 2">NS184</strain>
    </source>
</reference>
<dbReference type="InterPro" id="IPR003775">
    <property type="entry name" value="Flagellar_assembly_factor_FliW"/>
</dbReference>
<gene>
    <name evidence="1" type="ORF">NS184_15590</name>
</gene>
<sequence>MSIDLTFPVPPFGLSGSAFTLTPVEGSEGLFTLVGDGSRLFLLDAAVHLPAYEPVLSTAQVDVLGLTAPEDAMLLVVANPAAEGTTVNLLAPVVVNARTSVGAQLILEDQDFPLRAELARR</sequence>
<comment type="caution">
    <text evidence="1">The sequence shown here is derived from an EMBL/GenBank/DDBJ whole genome shotgun (WGS) entry which is preliminary data.</text>
</comment>
<dbReference type="STRING" id="33881.NS184_15590"/>
<organism evidence="1 2">
    <name type="scientific">Curtobacterium luteum</name>
    <dbReference type="NCBI Taxonomy" id="33881"/>
    <lineage>
        <taxon>Bacteria</taxon>
        <taxon>Bacillati</taxon>
        <taxon>Actinomycetota</taxon>
        <taxon>Actinomycetes</taxon>
        <taxon>Micrococcales</taxon>
        <taxon>Microbacteriaceae</taxon>
        <taxon>Curtobacterium</taxon>
    </lineage>
</organism>
<accession>A0A175RIC4</accession>
<dbReference type="GO" id="GO:0044780">
    <property type="term" value="P:bacterial-type flagellum assembly"/>
    <property type="evidence" value="ECO:0007669"/>
    <property type="project" value="InterPro"/>
</dbReference>
<dbReference type="InterPro" id="IPR024046">
    <property type="entry name" value="Flagellar_assmbl_FliW_dom_sf"/>
</dbReference>
<dbReference type="Proteomes" id="UP000078252">
    <property type="component" value="Unassembled WGS sequence"/>
</dbReference>
<evidence type="ECO:0008006" key="3">
    <source>
        <dbReference type="Google" id="ProtNLM"/>
    </source>
</evidence>
<dbReference type="EMBL" id="LDQC01000107">
    <property type="protein sequence ID" value="KTR02512.1"/>
    <property type="molecule type" value="Genomic_DNA"/>
</dbReference>